<dbReference type="Proteomes" id="UP000287651">
    <property type="component" value="Unassembled WGS sequence"/>
</dbReference>
<dbReference type="AlphaFoldDB" id="A0A426YI54"/>
<organism evidence="1 2">
    <name type="scientific">Ensete ventricosum</name>
    <name type="common">Abyssinian banana</name>
    <name type="synonym">Musa ensete</name>
    <dbReference type="NCBI Taxonomy" id="4639"/>
    <lineage>
        <taxon>Eukaryota</taxon>
        <taxon>Viridiplantae</taxon>
        <taxon>Streptophyta</taxon>
        <taxon>Embryophyta</taxon>
        <taxon>Tracheophyta</taxon>
        <taxon>Spermatophyta</taxon>
        <taxon>Magnoliopsida</taxon>
        <taxon>Liliopsida</taxon>
        <taxon>Zingiberales</taxon>
        <taxon>Musaceae</taxon>
        <taxon>Ensete</taxon>
    </lineage>
</organism>
<evidence type="ECO:0000313" key="2">
    <source>
        <dbReference type="Proteomes" id="UP000287651"/>
    </source>
</evidence>
<protein>
    <submittedName>
        <fullName evidence="1">Uncharacterized protein</fullName>
    </submittedName>
</protein>
<dbReference type="EMBL" id="AMZH03012268">
    <property type="protein sequence ID" value="RRT51357.1"/>
    <property type="molecule type" value="Genomic_DNA"/>
</dbReference>
<proteinExistence type="predicted"/>
<gene>
    <name evidence="1" type="ORF">B296_00051155</name>
</gene>
<reference evidence="1 2" key="1">
    <citation type="journal article" date="2014" name="Agronomy (Basel)">
        <title>A Draft Genome Sequence for Ensete ventricosum, the Drought-Tolerant Tree Against Hunger.</title>
        <authorList>
            <person name="Harrison J."/>
            <person name="Moore K.A."/>
            <person name="Paszkiewicz K."/>
            <person name="Jones T."/>
            <person name="Grant M."/>
            <person name="Ambacheew D."/>
            <person name="Muzemil S."/>
            <person name="Studholme D.J."/>
        </authorList>
    </citation>
    <scope>NUCLEOTIDE SEQUENCE [LARGE SCALE GENOMIC DNA]</scope>
</reference>
<accession>A0A426YI54</accession>
<evidence type="ECO:0000313" key="1">
    <source>
        <dbReference type="EMBL" id="RRT51357.1"/>
    </source>
</evidence>
<name>A0A426YI54_ENSVE</name>
<comment type="caution">
    <text evidence="1">The sequence shown here is derived from an EMBL/GenBank/DDBJ whole genome shotgun (WGS) entry which is preliminary data.</text>
</comment>
<sequence>MDSVPVLSLEELDLLVVVGSGAEVQSSGASPSCNDVAAPGLIIMPTQASCGSVVMFFPRQFLWLGGSADSRWGEGLCAVDRVVTLVLRAPWFSLSSYSRAKEITTVIV</sequence>